<proteinExistence type="inferred from homology"/>
<dbReference type="EMBL" id="JANBOH010000025">
    <property type="protein sequence ID" value="KAJ1647595.1"/>
    <property type="molecule type" value="Genomic_DNA"/>
</dbReference>
<dbReference type="InterPro" id="IPR029058">
    <property type="entry name" value="AB_hydrolase_fold"/>
</dbReference>
<comment type="similarity">
    <text evidence="1">Belongs to the peptidase S28 family.</text>
</comment>
<dbReference type="Gene3D" id="3.40.50.1820">
    <property type="entry name" value="alpha/beta hydrolase"/>
    <property type="match status" value="1"/>
</dbReference>
<name>A0A9W7XPR9_9FUNG</name>
<dbReference type="PANTHER" id="PTHR11010">
    <property type="entry name" value="PROTEASE S28 PRO-X CARBOXYPEPTIDASE-RELATED"/>
    <property type="match status" value="1"/>
</dbReference>
<accession>A0A9W7XPR9</accession>
<keyword evidence="4" id="KW-0378">Hydrolase</keyword>
<evidence type="ECO:0000256" key="6">
    <source>
        <dbReference type="SAM" id="SignalP"/>
    </source>
</evidence>
<dbReference type="Pfam" id="PF05577">
    <property type="entry name" value="Peptidase_S28"/>
    <property type="match status" value="1"/>
</dbReference>
<evidence type="ECO:0008006" key="9">
    <source>
        <dbReference type="Google" id="ProtNLM"/>
    </source>
</evidence>
<dbReference type="Proteomes" id="UP001145021">
    <property type="component" value="Unassembled WGS sequence"/>
</dbReference>
<dbReference type="GO" id="GO:0006508">
    <property type="term" value="P:proteolysis"/>
    <property type="evidence" value="ECO:0007669"/>
    <property type="project" value="UniProtKB-KW"/>
</dbReference>
<evidence type="ECO:0000256" key="4">
    <source>
        <dbReference type="ARBA" id="ARBA00022801"/>
    </source>
</evidence>
<dbReference type="PROSITE" id="PS51257">
    <property type="entry name" value="PROKAR_LIPOPROTEIN"/>
    <property type="match status" value="1"/>
</dbReference>
<dbReference type="InterPro" id="IPR008758">
    <property type="entry name" value="Peptidase_S28"/>
</dbReference>
<feature type="signal peptide" evidence="6">
    <location>
        <begin position="1"/>
        <end position="18"/>
    </location>
</feature>
<gene>
    <name evidence="7" type="ORF">LPJ64_001053</name>
</gene>
<dbReference type="SUPFAM" id="SSF53474">
    <property type="entry name" value="alpha/beta-Hydrolases"/>
    <property type="match status" value="1"/>
</dbReference>
<organism evidence="7 8">
    <name type="scientific">Coemansia asiatica</name>
    <dbReference type="NCBI Taxonomy" id="1052880"/>
    <lineage>
        <taxon>Eukaryota</taxon>
        <taxon>Fungi</taxon>
        <taxon>Fungi incertae sedis</taxon>
        <taxon>Zoopagomycota</taxon>
        <taxon>Kickxellomycotina</taxon>
        <taxon>Kickxellomycetes</taxon>
        <taxon>Kickxellales</taxon>
        <taxon>Kickxellaceae</taxon>
        <taxon>Coemansia</taxon>
    </lineage>
</organism>
<protein>
    <recommendedName>
        <fullName evidence="9">Serine carboxypeptidase</fullName>
    </recommendedName>
</protein>
<keyword evidence="3 6" id="KW-0732">Signal</keyword>
<sequence>MRRIISLAFFALVSSCQSSSSSDNQAAAAVSIPSSSVVYQFSQPIDHFGLNNNLWEQCYQLNATFYKPGGPIILVTPGETSISTYYTDGSYFTNLAQQTNGLVVAVEHRFYGGSNPMPDLSGSSLKFHTIDNVLEDFASFARAAKSDPASVFPVDVSDNSKIIFGGGSYAGAIAAWMRAKYPEIIDGAWASSAVVQYRLENYQLDQSWGKHLAALGCAVEMSQAVKDLDDILLSGNQTAVSNVQARFASPELTPQDFAGLVTSLISIDATSTITKDVDYTGQSVCAYFDGKRSNLDSYAWAIRDTISYLKLDQSSITQMADTTLNWDKYALGQSGRVWYYQECAWYGNWQVAPPQGSGYSPYRSRLVDLIYFEPNCKNKFGQEMPDHADADGFHQKWFNMLGNVSNIYYTVGSLDLWRGSTVVPWEGSGLPNTTDSPIYLINGADHSQDVGRVRANDLDSVKEARAIGSALVQKWIS</sequence>
<comment type="caution">
    <text evidence="7">The sequence shown here is derived from an EMBL/GenBank/DDBJ whole genome shotgun (WGS) entry which is preliminary data.</text>
</comment>
<evidence type="ECO:0000313" key="7">
    <source>
        <dbReference type="EMBL" id="KAJ1647595.1"/>
    </source>
</evidence>
<dbReference type="PANTHER" id="PTHR11010:SF117">
    <property type="entry name" value="SERINE PROTEASE 16"/>
    <property type="match status" value="1"/>
</dbReference>
<keyword evidence="2" id="KW-0645">Protease</keyword>
<dbReference type="GO" id="GO:0070008">
    <property type="term" value="F:serine-type exopeptidase activity"/>
    <property type="evidence" value="ECO:0007669"/>
    <property type="project" value="InterPro"/>
</dbReference>
<dbReference type="GO" id="GO:0008239">
    <property type="term" value="F:dipeptidyl-peptidase activity"/>
    <property type="evidence" value="ECO:0007669"/>
    <property type="project" value="TreeGrafter"/>
</dbReference>
<evidence type="ECO:0000256" key="5">
    <source>
        <dbReference type="ARBA" id="ARBA00023180"/>
    </source>
</evidence>
<evidence type="ECO:0000256" key="3">
    <source>
        <dbReference type="ARBA" id="ARBA00022729"/>
    </source>
</evidence>
<keyword evidence="8" id="KW-1185">Reference proteome</keyword>
<evidence type="ECO:0000313" key="8">
    <source>
        <dbReference type="Proteomes" id="UP001145021"/>
    </source>
</evidence>
<dbReference type="AlphaFoldDB" id="A0A9W7XPR9"/>
<dbReference type="Gene3D" id="1.20.120.980">
    <property type="entry name" value="Serine carboxypeptidase S28, SKS domain"/>
    <property type="match status" value="1"/>
</dbReference>
<evidence type="ECO:0000256" key="2">
    <source>
        <dbReference type="ARBA" id="ARBA00022670"/>
    </source>
</evidence>
<reference evidence="7" key="1">
    <citation type="submission" date="2022-07" db="EMBL/GenBank/DDBJ databases">
        <title>Phylogenomic reconstructions and comparative analyses of Kickxellomycotina fungi.</title>
        <authorList>
            <person name="Reynolds N.K."/>
            <person name="Stajich J.E."/>
            <person name="Barry K."/>
            <person name="Grigoriev I.V."/>
            <person name="Crous P."/>
            <person name="Smith M.E."/>
        </authorList>
    </citation>
    <scope>NUCLEOTIDE SEQUENCE</scope>
    <source>
        <strain evidence="7">NBRC 105413</strain>
    </source>
</reference>
<evidence type="ECO:0000256" key="1">
    <source>
        <dbReference type="ARBA" id="ARBA00011079"/>
    </source>
</evidence>
<keyword evidence="5" id="KW-0325">Glycoprotein</keyword>
<feature type="chain" id="PRO_5040815254" description="Serine carboxypeptidase" evidence="6">
    <location>
        <begin position="19"/>
        <end position="477"/>
    </location>
</feature>
<dbReference type="InterPro" id="IPR042269">
    <property type="entry name" value="Ser_carbopepase_S28_SKS"/>
</dbReference>